<keyword evidence="1" id="KW-0812">Transmembrane</keyword>
<dbReference type="AlphaFoldDB" id="A0A2J6QV45"/>
<organism evidence="2 3">
    <name type="scientific">Hyaloscypha variabilis (strain UAMH 11265 / GT02V1 / F)</name>
    <name type="common">Meliniomyces variabilis</name>
    <dbReference type="NCBI Taxonomy" id="1149755"/>
    <lineage>
        <taxon>Eukaryota</taxon>
        <taxon>Fungi</taxon>
        <taxon>Dikarya</taxon>
        <taxon>Ascomycota</taxon>
        <taxon>Pezizomycotina</taxon>
        <taxon>Leotiomycetes</taxon>
        <taxon>Helotiales</taxon>
        <taxon>Hyaloscyphaceae</taxon>
        <taxon>Hyaloscypha</taxon>
        <taxon>Hyaloscypha variabilis</taxon>
    </lineage>
</organism>
<protein>
    <submittedName>
        <fullName evidence="2">Uncharacterized protein</fullName>
    </submittedName>
</protein>
<sequence>MDPLSSKILHPQISPQSKCAIVNAIWSTNFSPSDFRSNPPADSYFRNYLKHCQPALRGGGNSTILVTHGDIVNIIQLLQEAHRDRIGLRTRIRETHAEPLEDEALDNSIDLAVRLWLMIPIGIFSHAVIPGQTVLPWTTGSISDILTENFNEKSILDTPVKLGKVFNAINIERIAGIRIIWTDNLADHLRMRDDDTGVCIFHYASFLRYHQARESNGSYIFPKGLLEETLRTLALLLPQHDPSTGKWYRKYGNKRSLDSSAVKCGQLNSEDRQIEKFSFWHDRLVILKQVFDDAEPSTVKQWWRDRRKRVQWYTFWVAALVLALTILFGLAQCIEGGLQAWKAFHP</sequence>
<keyword evidence="3" id="KW-1185">Reference proteome</keyword>
<feature type="transmembrane region" description="Helical" evidence="1">
    <location>
        <begin position="310"/>
        <end position="331"/>
    </location>
</feature>
<dbReference type="OrthoDB" id="5428890at2759"/>
<dbReference type="EMBL" id="KZ613969">
    <property type="protein sequence ID" value="PMD30129.1"/>
    <property type="molecule type" value="Genomic_DNA"/>
</dbReference>
<evidence type="ECO:0000256" key="1">
    <source>
        <dbReference type="SAM" id="Phobius"/>
    </source>
</evidence>
<proteinExistence type="predicted"/>
<evidence type="ECO:0000313" key="2">
    <source>
        <dbReference type="EMBL" id="PMD30129.1"/>
    </source>
</evidence>
<keyword evidence="1" id="KW-0472">Membrane</keyword>
<dbReference type="Proteomes" id="UP000235786">
    <property type="component" value="Unassembled WGS sequence"/>
</dbReference>
<keyword evidence="1" id="KW-1133">Transmembrane helix</keyword>
<evidence type="ECO:0000313" key="3">
    <source>
        <dbReference type="Proteomes" id="UP000235786"/>
    </source>
</evidence>
<accession>A0A2J6QV45</accession>
<reference evidence="2 3" key="1">
    <citation type="submission" date="2016-04" db="EMBL/GenBank/DDBJ databases">
        <title>A degradative enzymes factory behind the ericoid mycorrhizal symbiosis.</title>
        <authorList>
            <consortium name="DOE Joint Genome Institute"/>
            <person name="Martino E."/>
            <person name="Morin E."/>
            <person name="Grelet G."/>
            <person name="Kuo A."/>
            <person name="Kohler A."/>
            <person name="Daghino S."/>
            <person name="Barry K."/>
            <person name="Choi C."/>
            <person name="Cichocki N."/>
            <person name="Clum A."/>
            <person name="Copeland A."/>
            <person name="Hainaut M."/>
            <person name="Haridas S."/>
            <person name="Labutti K."/>
            <person name="Lindquist E."/>
            <person name="Lipzen A."/>
            <person name="Khouja H.-R."/>
            <person name="Murat C."/>
            <person name="Ohm R."/>
            <person name="Olson A."/>
            <person name="Spatafora J."/>
            <person name="Veneault-Fourrey C."/>
            <person name="Henrissat B."/>
            <person name="Grigoriev I."/>
            <person name="Martin F."/>
            <person name="Perotto S."/>
        </authorList>
    </citation>
    <scope>NUCLEOTIDE SEQUENCE [LARGE SCALE GENOMIC DNA]</scope>
    <source>
        <strain evidence="2 3">F</strain>
    </source>
</reference>
<name>A0A2J6QV45_HYAVF</name>
<gene>
    <name evidence="2" type="ORF">L207DRAFT_503344</name>
</gene>